<reference evidence="8" key="1">
    <citation type="submission" date="2022-10" db="EMBL/GenBank/DDBJ databases">
        <title>Culturing micro-colonial fungi from biological soil crusts in the Mojave desert and describing Neophaeococcomyces mojavensis, and introducing the new genera and species Taxawa tesnikishii.</title>
        <authorList>
            <person name="Kurbessoian T."/>
            <person name="Stajich J.E."/>
        </authorList>
    </citation>
    <scope>NUCLEOTIDE SEQUENCE</scope>
    <source>
        <strain evidence="8">TK_41</strain>
    </source>
</reference>
<dbReference type="InterPro" id="IPR026910">
    <property type="entry name" value="Shisa"/>
</dbReference>
<dbReference type="PROSITE" id="PS51767">
    <property type="entry name" value="PEPTIDASE_A1"/>
    <property type="match status" value="1"/>
</dbReference>
<accession>A0AA38WXK6</accession>
<evidence type="ECO:0000259" key="7">
    <source>
        <dbReference type="PROSITE" id="PS51767"/>
    </source>
</evidence>
<evidence type="ECO:0000256" key="5">
    <source>
        <dbReference type="SAM" id="MobiDB-lite"/>
    </source>
</evidence>
<evidence type="ECO:0000313" key="8">
    <source>
        <dbReference type="EMBL" id="KAJ9602986.1"/>
    </source>
</evidence>
<feature type="region of interest" description="Disordered" evidence="5">
    <location>
        <begin position="432"/>
        <end position="490"/>
    </location>
</feature>
<evidence type="ECO:0000256" key="2">
    <source>
        <dbReference type="ARBA" id="ARBA00022692"/>
    </source>
</evidence>
<sequence>MSTTTCSNLAEPLFLPIDYYNVSADGLSAPAWGISMGIGSGHVQWFSLSPAMYDFSLISNVEHCVVGNSACLAIERGTYDPQLSTTETNPASVSDWNGTFIRGGDDSVYQFYNDRLILGENNTSLFGYPFTTDDGSTWWERGSVLGIGPNSTFLQAIVNNSLAPSLSWGLWSGIHSVERDQPGLLIVGGYDDARVAHDFSTFDNTAECPGCIQIQGISWVDDTGTTPLTNESTPNFQVTLEPSSDYIRLPLAVYKAFLLATNASYDDYQETYVYPADNIPVGELTFTIKDGYTTSIPADELFHYYRGHDEDGNLVNGNDTLKIAWVASYTNENADEANYIYTWGIPFLTMNYLIMDVEKNQFRLSEAIRQDWGNEGGVSLRSLCSGLVEPDSQPKKTNVGALVGEIIGGVASLSIIIVVIIFCYRRRRNTRRQQSAGEPSAVHPSQSYHPVTPAGQQQPYSPTATYPVTYSPQTHTSYSDHPSPPAMMQHEYPKADQAGYPIYHPPVELPSPEHNPAEWRGSEISHDTNATRGVSGTLSSATTYNQRSELT</sequence>
<dbReference type="EMBL" id="JAPDRK010000023">
    <property type="protein sequence ID" value="KAJ9602986.1"/>
    <property type="molecule type" value="Genomic_DNA"/>
</dbReference>
<evidence type="ECO:0000256" key="1">
    <source>
        <dbReference type="ARBA" id="ARBA00004370"/>
    </source>
</evidence>
<evidence type="ECO:0000313" key="9">
    <source>
        <dbReference type="Proteomes" id="UP001172673"/>
    </source>
</evidence>
<dbReference type="PANTHER" id="PTHR31395:SF23">
    <property type="entry name" value="GEO05642P1"/>
    <property type="match status" value="1"/>
</dbReference>
<dbReference type="PANTHER" id="PTHR31395">
    <property type="entry name" value="SHISA"/>
    <property type="match status" value="1"/>
</dbReference>
<evidence type="ECO:0000256" key="3">
    <source>
        <dbReference type="ARBA" id="ARBA00022989"/>
    </source>
</evidence>
<keyword evidence="2 6" id="KW-0812">Transmembrane</keyword>
<feature type="compositionally biased region" description="Polar residues" evidence="5">
    <location>
        <begin position="527"/>
        <end position="551"/>
    </location>
</feature>
<name>A0AA38WXK6_9EURO</name>
<feature type="compositionally biased region" description="Basic and acidic residues" evidence="5">
    <location>
        <begin position="515"/>
        <end position="526"/>
    </location>
</feature>
<organism evidence="8 9">
    <name type="scientific">Cladophialophora chaetospira</name>
    <dbReference type="NCBI Taxonomy" id="386627"/>
    <lineage>
        <taxon>Eukaryota</taxon>
        <taxon>Fungi</taxon>
        <taxon>Dikarya</taxon>
        <taxon>Ascomycota</taxon>
        <taxon>Pezizomycotina</taxon>
        <taxon>Eurotiomycetes</taxon>
        <taxon>Chaetothyriomycetidae</taxon>
        <taxon>Chaetothyriales</taxon>
        <taxon>Herpotrichiellaceae</taxon>
        <taxon>Cladophialophora</taxon>
    </lineage>
</organism>
<comment type="subcellular location">
    <subcellularLocation>
        <location evidence="1">Membrane</location>
    </subcellularLocation>
</comment>
<evidence type="ECO:0000256" key="4">
    <source>
        <dbReference type="ARBA" id="ARBA00023136"/>
    </source>
</evidence>
<protein>
    <recommendedName>
        <fullName evidence="7">Peptidase A1 domain-containing protein</fullName>
    </recommendedName>
</protein>
<dbReference type="Gene3D" id="2.40.70.10">
    <property type="entry name" value="Acid Proteases"/>
    <property type="match status" value="1"/>
</dbReference>
<dbReference type="InterPro" id="IPR033121">
    <property type="entry name" value="PEPTIDASE_A1"/>
</dbReference>
<feature type="domain" description="Peptidase A1" evidence="7">
    <location>
        <begin position="19"/>
        <end position="365"/>
    </location>
</feature>
<dbReference type="AlphaFoldDB" id="A0AA38WXK6"/>
<proteinExistence type="predicted"/>
<dbReference type="GO" id="GO:0016020">
    <property type="term" value="C:membrane"/>
    <property type="evidence" value="ECO:0007669"/>
    <property type="project" value="UniProtKB-SubCell"/>
</dbReference>
<gene>
    <name evidence="8" type="ORF">H2200_012281</name>
</gene>
<dbReference type="Proteomes" id="UP001172673">
    <property type="component" value="Unassembled WGS sequence"/>
</dbReference>
<keyword evidence="9" id="KW-1185">Reference proteome</keyword>
<dbReference type="InterPro" id="IPR021109">
    <property type="entry name" value="Peptidase_aspartic_dom_sf"/>
</dbReference>
<dbReference type="SUPFAM" id="SSF50630">
    <property type="entry name" value="Acid proteases"/>
    <property type="match status" value="1"/>
</dbReference>
<evidence type="ECO:0000256" key="6">
    <source>
        <dbReference type="SAM" id="Phobius"/>
    </source>
</evidence>
<feature type="transmembrane region" description="Helical" evidence="6">
    <location>
        <begin position="399"/>
        <end position="424"/>
    </location>
</feature>
<feature type="compositionally biased region" description="Polar residues" evidence="5">
    <location>
        <begin position="433"/>
        <end position="480"/>
    </location>
</feature>
<keyword evidence="4 6" id="KW-0472">Membrane</keyword>
<keyword evidence="3 6" id="KW-1133">Transmembrane helix</keyword>
<feature type="region of interest" description="Disordered" evidence="5">
    <location>
        <begin position="511"/>
        <end position="551"/>
    </location>
</feature>
<comment type="caution">
    <text evidence="8">The sequence shown here is derived from an EMBL/GenBank/DDBJ whole genome shotgun (WGS) entry which is preliminary data.</text>
</comment>